<dbReference type="EMBL" id="JOTM01000005">
    <property type="protein sequence ID" value="KEK24645.1"/>
    <property type="molecule type" value="Genomic_DNA"/>
</dbReference>
<feature type="transmembrane region" description="Helical" evidence="1">
    <location>
        <begin position="28"/>
        <end position="47"/>
    </location>
</feature>
<keyword evidence="1" id="KW-0472">Membrane</keyword>
<keyword evidence="1" id="KW-1133">Transmembrane helix</keyword>
<protein>
    <recommendedName>
        <fullName evidence="4">Multi-TM2 domain-containing protein</fullName>
    </recommendedName>
</protein>
<accession>A0A073KDH8</accession>
<feature type="transmembrane region" description="Helical" evidence="1">
    <location>
        <begin position="326"/>
        <end position="345"/>
    </location>
</feature>
<dbReference type="RefSeq" id="WP_033674003.1">
    <property type="nucleotide sequence ID" value="NZ_JOTM01000005.1"/>
</dbReference>
<feature type="transmembrane region" description="Helical" evidence="1">
    <location>
        <begin position="199"/>
        <end position="217"/>
    </location>
</feature>
<name>A0A073KDH8_9BACI</name>
<evidence type="ECO:0000256" key="1">
    <source>
        <dbReference type="SAM" id="Phobius"/>
    </source>
</evidence>
<feature type="transmembrane region" description="Helical" evidence="1">
    <location>
        <begin position="285"/>
        <end position="306"/>
    </location>
</feature>
<dbReference type="Proteomes" id="UP000027778">
    <property type="component" value="Unassembled WGS sequence"/>
</dbReference>
<feature type="transmembrane region" description="Helical" evidence="1">
    <location>
        <begin position="147"/>
        <end position="166"/>
    </location>
</feature>
<proteinExistence type="predicted"/>
<dbReference type="OrthoDB" id="82335at2"/>
<reference evidence="2 3" key="1">
    <citation type="submission" date="2014-06" db="EMBL/GenBank/DDBJ databases">
        <title>Draft genome sequence of Bacillus gaemokensis JCM 15801 (MCCC 1A00707).</title>
        <authorList>
            <person name="Lai Q."/>
            <person name="Liu Y."/>
            <person name="Shao Z."/>
        </authorList>
    </citation>
    <scope>NUCLEOTIDE SEQUENCE [LARGE SCALE GENOMIC DNA]</scope>
    <source>
        <strain evidence="2 3">JCM 15801</strain>
    </source>
</reference>
<feature type="transmembrane region" description="Helical" evidence="1">
    <location>
        <begin position="54"/>
        <end position="78"/>
    </location>
</feature>
<dbReference type="STRING" id="574375.AZF08_08675"/>
<evidence type="ECO:0000313" key="2">
    <source>
        <dbReference type="EMBL" id="KEK24645.1"/>
    </source>
</evidence>
<keyword evidence="1" id="KW-0812">Transmembrane</keyword>
<feature type="transmembrane region" description="Helical" evidence="1">
    <location>
        <begin position="237"/>
        <end position="256"/>
    </location>
</feature>
<dbReference type="AlphaFoldDB" id="A0A073KDH8"/>
<keyword evidence="3" id="KW-1185">Reference proteome</keyword>
<sequence>MNKNPFLALVLGLIPGLGHLYLNRIGRFIIYGGGSLLALCASAGLALASGDHSLIFPGIFLSTILWIINMIDLIISIMKQSWKREKEQNQEATRESERFYIILLSIIPGLGHFQLGLMQRGLTLLIAFTGLGSMIIFVTLLTSRESFLIFLATLPVLWIYNFFDVVQQLQKKERGETLIDRTIFEDFEEHREQGKKSKTFASILAMFPGAGHMYLGLQRRGLQLMASFLLSIYMLDLLRLSAFLFLVPIIWFYSFFDILQQTSKYGKEELQDTPIIDYFINHQKWLGIGLVGLGCYYLLDHTLLPIFDDYFATIFNIHLSDLYYRYFQTSIVALLLIGGGFKLLLGSKGEKGEAKE</sequence>
<evidence type="ECO:0000313" key="3">
    <source>
        <dbReference type="Proteomes" id="UP000027778"/>
    </source>
</evidence>
<organism evidence="2 3">
    <name type="scientific">Bacillus gaemokensis</name>
    <dbReference type="NCBI Taxonomy" id="574375"/>
    <lineage>
        <taxon>Bacteria</taxon>
        <taxon>Bacillati</taxon>
        <taxon>Bacillota</taxon>
        <taxon>Bacilli</taxon>
        <taxon>Bacillales</taxon>
        <taxon>Bacillaceae</taxon>
        <taxon>Bacillus</taxon>
        <taxon>Bacillus cereus group</taxon>
    </lineage>
</organism>
<dbReference type="eggNOG" id="ENOG50331RK">
    <property type="taxonomic scope" value="Bacteria"/>
</dbReference>
<comment type="caution">
    <text evidence="2">The sequence shown here is derived from an EMBL/GenBank/DDBJ whole genome shotgun (WGS) entry which is preliminary data.</text>
</comment>
<evidence type="ECO:0008006" key="4">
    <source>
        <dbReference type="Google" id="ProtNLM"/>
    </source>
</evidence>
<gene>
    <name evidence="2" type="ORF">BAGA_23520</name>
</gene>
<feature type="transmembrane region" description="Helical" evidence="1">
    <location>
        <begin position="122"/>
        <end position="141"/>
    </location>
</feature>